<evidence type="ECO:0000313" key="3">
    <source>
        <dbReference type="Proteomes" id="UP001430953"/>
    </source>
</evidence>
<proteinExistence type="predicted"/>
<reference evidence="2 3" key="1">
    <citation type="submission" date="2023-03" db="EMBL/GenBank/DDBJ databases">
        <title>High recombination rates correlate with genetic variation in Cardiocondyla obscurior ants.</title>
        <authorList>
            <person name="Errbii M."/>
        </authorList>
    </citation>
    <scope>NUCLEOTIDE SEQUENCE [LARGE SCALE GENOMIC DNA]</scope>
    <source>
        <strain evidence="2">Alpha-2009</strain>
        <tissue evidence="2">Whole body</tissue>
    </source>
</reference>
<accession>A0AAW2FPF0</accession>
<protein>
    <submittedName>
        <fullName evidence="2">Uncharacterized protein</fullName>
    </submittedName>
</protein>
<keyword evidence="1" id="KW-0175">Coiled coil</keyword>
<dbReference type="AlphaFoldDB" id="A0AAW2FPF0"/>
<feature type="coiled-coil region" evidence="1">
    <location>
        <begin position="38"/>
        <end position="65"/>
    </location>
</feature>
<keyword evidence="3" id="KW-1185">Reference proteome</keyword>
<evidence type="ECO:0000313" key="2">
    <source>
        <dbReference type="EMBL" id="KAL0115767.1"/>
    </source>
</evidence>
<dbReference type="EMBL" id="JADYXP020000010">
    <property type="protein sequence ID" value="KAL0115767.1"/>
    <property type="molecule type" value="Genomic_DNA"/>
</dbReference>
<gene>
    <name evidence="2" type="ORF">PUN28_010946</name>
</gene>
<organism evidence="2 3">
    <name type="scientific">Cardiocondyla obscurior</name>
    <dbReference type="NCBI Taxonomy" id="286306"/>
    <lineage>
        <taxon>Eukaryota</taxon>
        <taxon>Metazoa</taxon>
        <taxon>Ecdysozoa</taxon>
        <taxon>Arthropoda</taxon>
        <taxon>Hexapoda</taxon>
        <taxon>Insecta</taxon>
        <taxon>Pterygota</taxon>
        <taxon>Neoptera</taxon>
        <taxon>Endopterygota</taxon>
        <taxon>Hymenoptera</taxon>
        <taxon>Apocrita</taxon>
        <taxon>Aculeata</taxon>
        <taxon>Formicoidea</taxon>
        <taxon>Formicidae</taxon>
        <taxon>Myrmicinae</taxon>
        <taxon>Cardiocondyla</taxon>
    </lineage>
</organism>
<sequence length="106" mass="12346">MTASGLKPLGDADIEFMVTMEMGPEGTTLMRVYNCLCHEENSCDIERLTTERKKEEEEKKVEQEGRWLEQISGAGSTTMRLRCCKERVAERQSCRKRERDLQREID</sequence>
<comment type="caution">
    <text evidence="2">The sequence shown here is derived from an EMBL/GenBank/DDBJ whole genome shotgun (WGS) entry which is preliminary data.</text>
</comment>
<dbReference type="Proteomes" id="UP001430953">
    <property type="component" value="Unassembled WGS sequence"/>
</dbReference>
<name>A0AAW2FPF0_9HYME</name>
<evidence type="ECO:0000256" key="1">
    <source>
        <dbReference type="SAM" id="Coils"/>
    </source>
</evidence>